<name>A0A7I4YQF7_HAECO</name>
<protein>
    <submittedName>
        <fullName evidence="3">CFEM domain-containing protein</fullName>
    </submittedName>
</protein>
<dbReference type="WBParaSite" id="HCON_00124440-00001">
    <property type="protein sequence ID" value="HCON_00124440-00001"/>
    <property type="gene ID" value="HCON_00124440"/>
</dbReference>
<sequence>MMFYVILLALPVALQADSIDQVAKHGADVITQARIAGETVRQCSCAEQRECIEEMKAQAKECSGPCFSEFGAITNRPHELRKCFDDKDELLQGFLMCLEQKVDGCVPDRNGPQIQKTSINSLLTIGEHKIVNQSATVQSIIAPIKHIVNAAGEFAKCIKDCFLAKNANGYCFDRKDCQPLVAENKAKASFRTCTRRMNWKREAGEFCDCSVNAGVDDLKQYCSMFHLMSKKNGGRRRS</sequence>
<reference evidence="3" key="1">
    <citation type="submission" date="2020-12" db="UniProtKB">
        <authorList>
            <consortium name="WormBaseParasite"/>
        </authorList>
    </citation>
    <scope>IDENTIFICATION</scope>
    <source>
        <strain evidence="3">MHco3</strain>
    </source>
</reference>
<evidence type="ECO:0000313" key="2">
    <source>
        <dbReference type="Proteomes" id="UP000025227"/>
    </source>
</evidence>
<accession>A0A7I4YQF7</accession>
<evidence type="ECO:0000313" key="3">
    <source>
        <dbReference type="WBParaSite" id="HCON_00124440-00001"/>
    </source>
</evidence>
<dbReference type="OMA" id="NWKREAG"/>
<feature type="chain" id="PRO_5029454134" evidence="1">
    <location>
        <begin position="17"/>
        <end position="238"/>
    </location>
</feature>
<evidence type="ECO:0000256" key="1">
    <source>
        <dbReference type="SAM" id="SignalP"/>
    </source>
</evidence>
<dbReference type="AlphaFoldDB" id="A0A7I4YQF7"/>
<keyword evidence="1" id="KW-0732">Signal</keyword>
<organism evidence="2 3">
    <name type="scientific">Haemonchus contortus</name>
    <name type="common">Barber pole worm</name>
    <dbReference type="NCBI Taxonomy" id="6289"/>
    <lineage>
        <taxon>Eukaryota</taxon>
        <taxon>Metazoa</taxon>
        <taxon>Ecdysozoa</taxon>
        <taxon>Nematoda</taxon>
        <taxon>Chromadorea</taxon>
        <taxon>Rhabditida</taxon>
        <taxon>Rhabditina</taxon>
        <taxon>Rhabditomorpha</taxon>
        <taxon>Strongyloidea</taxon>
        <taxon>Trichostrongylidae</taxon>
        <taxon>Haemonchus</taxon>
    </lineage>
</organism>
<keyword evidence="2" id="KW-1185">Reference proteome</keyword>
<dbReference type="PANTHER" id="PTHR34401:SF6">
    <property type="entry name" value="DUF19 DOMAIN-CONTAINING PROTEIN"/>
    <property type="match status" value="1"/>
</dbReference>
<proteinExistence type="predicted"/>
<dbReference type="PANTHER" id="PTHR34401">
    <property type="entry name" value="PROTEIN CBG12388-RELATED"/>
    <property type="match status" value="1"/>
</dbReference>
<dbReference type="Proteomes" id="UP000025227">
    <property type="component" value="Unplaced"/>
</dbReference>
<feature type="signal peptide" evidence="1">
    <location>
        <begin position="1"/>
        <end position="16"/>
    </location>
</feature>
<dbReference type="OrthoDB" id="5774418at2759"/>